<dbReference type="Proteomes" id="UP000782312">
    <property type="component" value="Unassembled WGS sequence"/>
</dbReference>
<evidence type="ECO:0000313" key="16">
    <source>
        <dbReference type="Proteomes" id="UP000782312"/>
    </source>
</evidence>
<dbReference type="InterPro" id="IPR018163">
    <property type="entry name" value="Thr/Ala-tRNA-synth_IIc_edit"/>
</dbReference>
<feature type="binding site" evidence="13">
    <location>
        <position position="346"/>
    </location>
    <ligand>
        <name>Zn(2+)</name>
        <dbReference type="ChEBI" id="CHEBI:29105"/>
        <note>catalytic</note>
    </ligand>
</feature>
<comment type="cofactor">
    <cofactor evidence="13">
        <name>Zn(2+)</name>
        <dbReference type="ChEBI" id="CHEBI:29105"/>
    </cofactor>
    <text evidence="13">Binds 1 zinc ion per subunit.</text>
</comment>
<keyword evidence="2 13" id="KW-0963">Cytoplasm</keyword>
<reference evidence="15" key="1">
    <citation type="submission" date="2020-07" db="EMBL/GenBank/DDBJ databases">
        <title>Huge and variable diversity of episymbiotic CPR bacteria and DPANN archaea in groundwater ecosystems.</title>
        <authorList>
            <person name="He C.Y."/>
            <person name="Keren R."/>
            <person name="Whittaker M."/>
            <person name="Farag I.F."/>
            <person name="Doudna J."/>
            <person name="Cate J.H.D."/>
            <person name="Banfield J.F."/>
        </authorList>
    </citation>
    <scope>NUCLEOTIDE SEQUENCE</scope>
    <source>
        <strain evidence="15">NC_groundwater_763_Ag_S-0.2um_68_21</strain>
    </source>
</reference>
<dbReference type="NCBIfam" id="TIGR00418">
    <property type="entry name" value="thrS"/>
    <property type="match status" value="1"/>
</dbReference>
<evidence type="ECO:0000256" key="2">
    <source>
        <dbReference type="ARBA" id="ARBA00022490"/>
    </source>
</evidence>
<accession>A0A932MM23</accession>
<feature type="binding site" evidence="13">
    <location>
        <position position="295"/>
    </location>
    <ligand>
        <name>Zn(2+)</name>
        <dbReference type="ChEBI" id="CHEBI:29105"/>
        <note>catalytic</note>
    </ligand>
</feature>
<dbReference type="SUPFAM" id="SSF55186">
    <property type="entry name" value="ThrRS/AlaRS common domain"/>
    <property type="match status" value="1"/>
</dbReference>
<dbReference type="SUPFAM" id="SSF52954">
    <property type="entry name" value="Class II aaRS ABD-related"/>
    <property type="match status" value="1"/>
</dbReference>
<keyword evidence="3 13" id="KW-0820">tRNA-binding</keyword>
<comment type="catalytic activity">
    <reaction evidence="12 13">
        <text>tRNA(Thr) + L-threonine + ATP = L-threonyl-tRNA(Thr) + AMP + diphosphate + H(+)</text>
        <dbReference type="Rhea" id="RHEA:24624"/>
        <dbReference type="Rhea" id="RHEA-COMP:9670"/>
        <dbReference type="Rhea" id="RHEA-COMP:9704"/>
        <dbReference type="ChEBI" id="CHEBI:15378"/>
        <dbReference type="ChEBI" id="CHEBI:30616"/>
        <dbReference type="ChEBI" id="CHEBI:33019"/>
        <dbReference type="ChEBI" id="CHEBI:57926"/>
        <dbReference type="ChEBI" id="CHEBI:78442"/>
        <dbReference type="ChEBI" id="CHEBI:78534"/>
        <dbReference type="ChEBI" id="CHEBI:456215"/>
        <dbReference type="EC" id="6.1.1.3"/>
    </reaction>
</comment>
<dbReference type="CDD" id="cd00860">
    <property type="entry name" value="ThrRS_anticodon"/>
    <property type="match status" value="1"/>
</dbReference>
<dbReference type="InterPro" id="IPR002320">
    <property type="entry name" value="Thr-tRNA-ligase_IIa"/>
</dbReference>
<protein>
    <recommendedName>
        <fullName evidence="13">Threonine--tRNA ligase</fullName>
        <ecNumber evidence="13">6.1.1.3</ecNumber>
    </recommendedName>
    <alternativeName>
        <fullName evidence="13">Threonyl-tRNA synthetase</fullName>
        <shortName evidence="13">ThrRS</shortName>
    </alternativeName>
</protein>
<evidence type="ECO:0000256" key="12">
    <source>
        <dbReference type="ARBA" id="ARBA00049515"/>
    </source>
</evidence>
<dbReference type="SUPFAM" id="SSF55681">
    <property type="entry name" value="Class II aaRS and biotin synthetases"/>
    <property type="match status" value="1"/>
</dbReference>
<evidence type="ECO:0000256" key="5">
    <source>
        <dbReference type="ARBA" id="ARBA00022723"/>
    </source>
</evidence>
<dbReference type="EC" id="6.1.1.3" evidence="13"/>
<feature type="binding site" evidence="13">
    <location>
        <position position="476"/>
    </location>
    <ligand>
        <name>Zn(2+)</name>
        <dbReference type="ChEBI" id="CHEBI:29105"/>
        <note>catalytic</note>
    </ligand>
</feature>
<dbReference type="InterPro" id="IPR004154">
    <property type="entry name" value="Anticodon-bd"/>
</dbReference>
<dbReference type="HAMAP" id="MF_00184">
    <property type="entry name" value="Thr_tRNA_synth"/>
    <property type="match status" value="1"/>
</dbReference>
<keyword evidence="9 13" id="KW-0694">RNA-binding</keyword>
<comment type="subunit">
    <text evidence="13">Homodimer.</text>
</comment>
<dbReference type="Gene3D" id="3.30.54.20">
    <property type="match status" value="1"/>
</dbReference>
<dbReference type="SMART" id="SM00863">
    <property type="entry name" value="tRNA_SAD"/>
    <property type="match status" value="1"/>
</dbReference>
<dbReference type="CDD" id="cd00771">
    <property type="entry name" value="ThrRS_core"/>
    <property type="match status" value="1"/>
</dbReference>
<dbReference type="FunFam" id="3.30.930.10:FF:000002">
    <property type="entry name" value="Threonine--tRNA ligase"/>
    <property type="match status" value="1"/>
</dbReference>
<gene>
    <name evidence="13 15" type="primary">thrS</name>
    <name evidence="15" type="ORF">HYZ11_00680</name>
</gene>
<dbReference type="InterPro" id="IPR006195">
    <property type="entry name" value="aa-tRNA-synth_II"/>
</dbReference>
<dbReference type="GO" id="GO:0004829">
    <property type="term" value="F:threonine-tRNA ligase activity"/>
    <property type="evidence" value="ECO:0007669"/>
    <property type="project" value="UniProtKB-UniRule"/>
</dbReference>
<dbReference type="PANTHER" id="PTHR11451:SF44">
    <property type="entry name" value="THREONINE--TRNA LIGASE, CHLOROPLASTIC_MITOCHONDRIAL 2"/>
    <property type="match status" value="1"/>
</dbReference>
<evidence type="ECO:0000256" key="8">
    <source>
        <dbReference type="ARBA" id="ARBA00022840"/>
    </source>
</evidence>
<dbReference type="InterPro" id="IPR012947">
    <property type="entry name" value="tRNA_SAD"/>
</dbReference>
<evidence type="ECO:0000313" key="15">
    <source>
        <dbReference type="EMBL" id="MBI3126102.1"/>
    </source>
</evidence>
<comment type="similarity">
    <text evidence="1 13">Belongs to the class-II aminoacyl-tRNA synthetase family.</text>
</comment>
<keyword evidence="11 13" id="KW-0030">Aminoacyl-tRNA synthetase</keyword>
<dbReference type="Pfam" id="PF07973">
    <property type="entry name" value="tRNA_SAD"/>
    <property type="match status" value="1"/>
</dbReference>
<evidence type="ECO:0000256" key="11">
    <source>
        <dbReference type="ARBA" id="ARBA00023146"/>
    </source>
</evidence>
<keyword evidence="4 13" id="KW-0436">Ligase</keyword>
<name>A0A932MM23_UNCTE</name>
<evidence type="ECO:0000259" key="14">
    <source>
        <dbReference type="PROSITE" id="PS50862"/>
    </source>
</evidence>
<dbReference type="PROSITE" id="PS50862">
    <property type="entry name" value="AA_TRNA_LIGASE_II"/>
    <property type="match status" value="1"/>
</dbReference>
<dbReference type="GO" id="GO:0000049">
    <property type="term" value="F:tRNA binding"/>
    <property type="evidence" value="ECO:0007669"/>
    <property type="project" value="UniProtKB-KW"/>
</dbReference>
<keyword evidence="5 13" id="KW-0479">Metal-binding</keyword>
<dbReference type="GO" id="GO:0046872">
    <property type="term" value="F:metal ion binding"/>
    <property type="evidence" value="ECO:0007669"/>
    <property type="project" value="UniProtKB-KW"/>
</dbReference>
<comment type="caution">
    <text evidence="13">Lacks conserved residue(s) required for the propagation of feature annotation.</text>
</comment>
<dbReference type="Gene3D" id="3.30.930.10">
    <property type="entry name" value="Bira Bifunctional Protein, Domain 2"/>
    <property type="match status" value="1"/>
</dbReference>
<feature type="domain" description="Aminoacyl-transfer RNA synthetases class-II family profile" evidence="14">
    <location>
        <begin position="203"/>
        <end position="499"/>
    </location>
</feature>
<dbReference type="Gene3D" id="3.40.50.800">
    <property type="entry name" value="Anticodon-binding domain"/>
    <property type="match status" value="1"/>
</dbReference>
<evidence type="ECO:0000256" key="7">
    <source>
        <dbReference type="ARBA" id="ARBA00022833"/>
    </source>
</evidence>
<dbReference type="PRINTS" id="PR01047">
    <property type="entry name" value="TRNASYNTHTHR"/>
</dbReference>
<dbReference type="FunFam" id="3.30.54.20:FF:000002">
    <property type="entry name" value="Threonine--tRNA ligase"/>
    <property type="match status" value="1"/>
</dbReference>
<keyword evidence="6 13" id="KW-0547">Nucleotide-binding</keyword>
<evidence type="ECO:0000256" key="13">
    <source>
        <dbReference type="HAMAP-Rule" id="MF_00184"/>
    </source>
</evidence>
<organism evidence="15 16">
    <name type="scientific">Tectimicrobiota bacterium</name>
    <dbReference type="NCBI Taxonomy" id="2528274"/>
    <lineage>
        <taxon>Bacteria</taxon>
        <taxon>Pseudomonadati</taxon>
        <taxon>Nitrospinota/Tectimicrobiota group</taxon>
        <taxon>Candidatus Tectimicrobiota</taxon>
    </lineage>
</organism>
<evidence type="ECO:0000256" key="4">
    <source>
        <dbReference type="ARBA" id="ARBA00022598"/>
    </source>
</evidence>
<evidence type="ECO:0000256" key="9">
    <source>
        <dbReference type="ARBA" id="ARBA00022884"/>
    </source>
</evidence>
<dbReference type="InterPro" id="IPR002314">
    <property type="entry name" value="aa-tRNA-synt_IIb"/>
</dbReference>
<dbReference type="GO" id="GO:0005737">
    <property type="term" value="C:cytoplasm"/>
    <property type="evidence" value="ECO:0007669"/>
    <property type="project" value="UniProtKB-SubCell"/>
</dbReference>
<dbReference type="InterPro" id="IPR033728">
    <property type="entry name" value="ThrRS_core"/>
</dbReference>
<dbReference type="Gene3D" id="3.30.980.10">
    <property type="entry name" value="Threonyl-trna Synthetase, Chain A, domain 2"/>
    <property type="match status" value="1"/>
</dbReference>
<dbReference type="FunFam" id="3.40.50.800:FF:000001">
    <property type="entry name" value="Threonine--tRNA ligase"/>
    <property type="match status" value="1"/>
</dbReference>
<proteinExistence type="inferred from homology"/>
<evidence type="ECO:0000256" key="10">
    <source>
        <dbReference type="ARBA" id="ARBA00022917"/>
    </source>
</evidence>
<dbReference type="InterPro" id="IPR036621">
    <property type="entry name" value="Anticodon-bd_dom_sf"/>
</dbReference>
<dbReference type="AlphaFoldDB" id="A0A932MM23"/>
<dbReference type="GO" id="GO:0005524">
    <property type="term" value="F:ATP binding"/>
    <property type="evidence" value="ECO:0007669"/>
    <property type="project" value="UniProtKB-UniRule"/>
</dbReference>
<sequence length="607" mass="68922">MNGQVVDLNRSLPAEAEVEYVTADSEAGLEILRHSTAHLMAQAVLELFPGAKLTIGPPIENGFYYDIDYERPFTLEDLARIEERMGELSKKDFPIERAEVSREEALALFEKRGESYKIEMINELPPGEGISTYAQGDFVDLCRGPHVPSTGWLRHFKLLNVAGAYWRGDEKNKMLQRIYGTAFPRREELEGHLKKLEEAKARDHRVLGKQLGIYLVDEQAGGGLIYWQPKGTIVKKTIERFWEDEHVRRGYELVSIPHIARDTLFRISGHYDYYRENMYVLNIDQDEYVLKPMNCPGHILLYQQQLHSYRELPVRYAELGTVYRYERSGALHGMLRVRGFTQDDAHIFCTPEQAGEEVVGVIDLAHFMLKTFGYEDFQTELSVHDPANFGKYAGVPEDWEKAEAALRAALEKRGIPFKRYEGEAAFYGPKIDIKMLDALGRGWQGPTIQFDFNLPKRFDLSYIGPDSQRHPVVMIHRTVLGSMERFVGGLVEHYAGAFPAWLAPVQARVMTITDAQLPAAREVEKRLLAEGVRVHGDFRNEKIGYKIREAQMEKIPYMLVIGAREAEAGQVSLRVRGAGDVGAIPVEEAVRRIRADIAGRKLAPGGI</sequence>
<dbReference type="Pfam" id="PF03129">
    <property type="entry name" value="HGTP_anticodon"/>
    <property type="match status" value="1"/>
</dbReference>
<dbReference type="FunFam" id="3.30.980.10:FF:000005">
    <property type="entry name" value="Threonyl-tRNA synthetase, mitochondrial"/>
    <property type="match status" value="1"/>
</dbReference>
<evidence type="ECO:0000256" key="3">
    <source>
        <dbReference type="ARBA" id="ARBA00022555"/>
    </source>
</evidence>
<dbReference type="InterPro" id="IPR047246">
    <property type="entry name" value="ThrRS_anticodon"/>
</dbReference>
<dbReference type="GO" id="GO:0006435">
    <property type="term" value="P:threonyl-tRNA aminoacylation"/>
    <property type="evidence" value="ECO:0007669"/>
    <property type="project" value="UniProtKB-UniRule"/>
</dbReference>
<keyword evidence="8 13" id="KW-0067">ATP-binding</keyword>
<comment type="caution">
    <text evidence="15">The sequence shown here is derived from an EMBL/GenBank/DDBJ whole genome shotgun (WGS) entry which is preliminary data.</text>
</comment>
<dbReference type="Pfam" id="PF00587">
    <property type="entry name" value="tRNA-synt_2b"/>
    <property type="match status" value="1"/>
</dbReference>
<dbReference type="InterPro" id="IPR045864">
    <property type="entry name" value="aa-tRNA-synth_II/BPL/LPL"/>
</dbReference>
<keyword evidence="7 13" id="KW-0862">Zinc</keyword>
<evidence type="ECO:0000256" key="1">
    <source>
        <dbReference type="ARBA" id="ARBA00008226"/>
    </source>
</evidence>
<comment type="subcellular location">
    <subcellularLocation>
        <location evidence="13">Cytoplasm</location>
    </subcellularLocation>
</comment>
<evidence type="ECO:0000256" key="6">
    <source>
        <dbReference type="ARBA" id="ARBA00022741"/>
    </source>
</evidence>
<dbReference type="PANTHER" id="PTHR11451">
    <property type="entry name" value="THREONINE-TRNA LIGASE"/>
    <property type="match status" value="1"/>
</dbReference>
<keyword evidence="10 13" id="KW-0648">Protein biosynthesis</keyword>
<dbReference type="EMBL" id="JACPUR010000001">
    <property type="protein sequence ID" value="MBI3126102.1"/>
    <property type="molecule type" value="Genomic_DNA"/>
</dbReference>